<comment type="caution">
    <text evidence="4">The sequence shown here is derived from an EMBL/GenBank/DDBJ whole genome shotgun (WGS) entry which is preliminary data.</text>
</comment>
<dbReference type="Proteomes" id="UP001500013">
    <property type="component" value="Unassembled WGS sequence"/>
</dbReference>
<organism evidence="4 5">
    <name type="scientific">Terrabacter lapilli</name>
    <dbReference type="NCBI Taxonomy" id="436231"/>
    <lineage>
        <taxon>Bacteria</taxon>
        <taxon>Bacillati</taxon>
        <taxon>Actinomycetota</taxon>
        <taxon>Actinomycetes</taxon>
        <taxon>Micrococcales</taxon>
        <taxon>Intrasporangiaceae</taxon>
        <taxon>Terrabacter</taxon>
    </lineage>
</organism>
<gene>
    <name evidence="4" type="ORF">GCM10009817_14250</name>
</gene>
<dbReference type="Pfam" id="PF00436">
    <property type="entry name" value="SSB"/>
    <property type="match status" value="1"/>
</dbReference>
<evidence type="ECO:0000256" key="1">
    <source>
        <dbReference type="ARBA" id="ARBA00023125"/>
    </source>
</evidence>
<evidence type="ECO:0000256" key="2">
    <source>
        <dbReference type="PROSITE-ProRule" id="PRU00252"/>
    </source>
</evidence>
<evidence type="ECO:0000313" key="4">
    <source>
        <dbReference type="EMBL" id="GAA1975168.1"/>
    </source>
</evidence>
<name>A0ABP5D7H3_9MICO</name>
<dbReference type="PROSITE" id="PS50935">
    <property type="entry name" value="SSB"/>
    <property type="match status" value="1"/>
</dbReference>
<dbReference type="InterPro" id="IPR000424">
    <property type="entry name" value="Primosome_PriB/ssb"/>
</dbReference>
<keyword evidence="1 2" id="KW-0238">DNA-binding</keyword>
<evidence type="ECO:0008006" key="6">
    <source>
        <dbReference type="Google" id="ProtNLM"/>
    </source>
</evidence>
<dbReference type="EMBL" id="BAAAPU010000004">
    <property type="protein sequence ID" value="GAA1975168.1"/>
    <property type="molecule type" value="Genomic_DNA"/>
</dbReference>
<dbReference type="InterPro" id="IPR012340">
    <property type="entry name" value="NA-bd_OB-fold"/>
</dbReference>
<keyword evidence="5" id="KW-1185">Reference proteome</keyword>
<sequence length="175" mass="18492">MTTSTTETTTETSSTGKASREKTSPAAAPDPLPSPATKRGLRHKAAAGSTTVGSGGPGRNEVRLCGRLAAQAQERELPSGDRIVTLRVVVARAQAGNRRRQPVEGPKRATVDTIDVVCWTAATRRTALRLRADEVVEVEGALRRRFFGGPSGRQSRYEVEASVLRRASGGALAGT</sequence>
<accession>A0ABP5D7H3</accession>
<feature type="compositionally biased region" description="Low complexity" evidence="3">
    <location>
        <begin position="1"/>
        <end position="15"/>
    </location>
</feature>
<proteinExistence type="predicted"/>
<evidence type="ECO:0000313" key="5">
    <source>
        <dbReference type="Proteomes" id="UP001500013"/>
    </source>
</evidence>
<dbReference type="Gene3D" id="2.40.50.140">
    <property type="entry name" value="Nucleic acid-binding proteins"/>
    <property type="match status" value="1"/>
</dbReference>
<dbReference type="RefSeq" id="WP_344059888.1">
    <property type="nucleotide sequence ID" value="NZ_BAAAPU010000004.1"/>
</dbReference>
<reference evidence="5" key="1">
    <citation type="journal article" date="2019" name="Int. J. Syst. Evol. Microbiol.">
        <title>The Global Catalogue of Microorganisms (GCM) 10K type strain sequencing project: providing services to taxonomists for standard genome sequencing and annotation.</title>
        <authorList>
            <consortium name="The Broad Institute Genomics Platform"/>
            <consortium name="The Broad Institute Genome Sequencing Center for Infectious Disease"/>
            <person name="Wu L."/>
            <person name="Ma J."/>
        </authorList>
    </citation>
    <scope>NUCLEOTIDE SEQUENCE [LARGE SCALE GENOMIC DNA]</scope>
    <source>
        <strain evidence="5">JCM 15628</strain>
    </source>
</reference>
<feature type="region of interest" description="Disordered" evidence="3">
    <location>
        <begin position="1"/>
        <end position="60"/>
    </location>
</feature>
<dbReference type="SUPFAM" id="SSF50249">
    <property type="entry name" value="Nucleic acid-binding proteins"/>
    <property type="match status" value="1"/>
</dbReference>
<protein>
    <recommendedName>
        <fullName evidence="6">Single-stranded DNA-binding protein</fullName>
    </recommendedName>
</protein>
<evidence type="ECO:0000256" key="3">
    <source>
        <dbReference type="SAM" id="MobiDB-lite"/>
    </source>
</evidence>